<protein>
    <submittedName>
        <fullName evidence="1">Uncharacterized protein</fullName>
    </submittedName>
</protein>
<proteinExistence type="predicted"/>
<reference evidence="1 2" key="1">
    <citation type="submission" date="2019-07" db="EMBL/GenBank/DDBJ databases">
        <title>Gramella aestuarii sp. nov., isolated from a tidal flat, and emended description of Gramella echinicola.</title>
        <authorList>
            <person name="Liu L."/>
        </authorList>
    </citation>
    <scope>NUCLEOTIDE SEQUENCE [LARGE SCALE GENOMIC DNA]</scope>
    <source>
        <strain evidence="1 2">BS12</strain>
    </source>
</reference>
<dbReference type="RefSeq" id="WP_156277962.1">
    <property type="nucleotide sequence ID" value="NZ_BAABGI010000007.1"/>
</dbReference>
<dbReference type="AlphaFoldDB" id="A0A7K1LSU3"/>
<sequence>MEIDENINVDNADSNTSIKSLNLKQTDLGFSNNKSSVFSLADIDGLQESGIVLFEKGKYKTYTISVKLKRPDQKYFSNLVIEQKDEDFRGYVMKYFPENIQEHLAKNKDQEPNFNGRIEFSGFRYNLTELKELIEETADFNRTSKSSKSCESYIEVTYSYPCSGSTGNGKHWPGDICFAQGADRAGTETIRLSTNQCTGGGGNIGSDPGDTIGIDDGSGGSGGTFNPGDGNTIPSTPEGFGDTENSQLIAQLLEYQPQPYHSALAHKNYREQIGNFAISSNMFPVNWALRNHAELSNLNENELYQVSVRAKTIMAIMAKNDFADFETYSSFDQRVVTENTFFIGVLPSLKELGVDLPNTTEEWKEFGEFTIAMLIEIFPEPIPGVGEALSIYNAISSFNAGDYTDASTELAYAVVGFLPVGKVFKNVARIAKGFKIVVKMTKALRKAKKVKNAISNNFDLALQNFNQIGIPGNEGVRVLSGTSAKHANSFFERLSKNFDEEFVINTENGDIYVRKMLDGSKIQYREWATQSDGVGNLATIEFLGGNYNRKIQKIKFNE</sequence>
<keyword evidence="2" id="KW-1185">Reference proteome</keyword>
<evidence type="ECO:0000313" key="1">
    <source>
        <dbReference type="EMBL" id="MUP43889.1"/>
    </source>
</evidence>
<accession>A0A7K1LSU3</accession>
<organism evidence="1 2">
    <name type="scientific">Christiangramia aestuarii</name>
    <dbReference type="NCBI Taxonomy" id="1028746"/>
    <lineage>
        <taxon>Bacteria</taxon>
        <taxon>Pseudomonadati</taxon>
        <taxon>Bacteroidota</taxon>
        <taxon>Flavobacteriia</taxon>
        <taxon>Flavobacteriales</taxon>
        <taxon>Flavobacteriaceae</taxon>
        <taxon>Christiangramia</taxon>
    </lineage>
</organism>
<name>A0A7K1LSU3_9FLAO</name>
<comment type="caution">
    <text evidence="1">The sequence shown here is derived from an EMBL/GenBank/DDBJ whole genome shotgun (WGS) entry which is preliminary data.</text>
</comment>
<evidence type="ECO:0000313" key="2">
    <source>
        <dbReference type="Proteomes" id="UP000460416"/>
    </source>
</evidence>
<dbReference type="Proteomes" id="UP000460416">
    <property type="component" value="Unassembled WGS sequence"/>
</dbReference>
<gene>
    <name evidence="1" type="ORF">FLP08_15010</name>
</gene>
<dbReference type="EMBL" id="VJVW01000009">
    <property type="protein sequence ID" value="MUP43889.1"/>
    <property type="molecule type" value="Genomic_DNA"/>
</dbReference>
<dbReference type="OrthoDB" id="1450227at2"/>